<dbReference type="AlphaFoldDB" id="A0A5C4LY87"/>
<dbReference type="OrthoDB" id="3296167at2"/>
<proteinExistence type="predicted"/>
<protein>
    <submittedName>
        <fullName evidence="1">Uncharacterized protein</fullName>
    </submittedName>
</protein>
<organism evidence="1 2">
    <name type="scientific">Amycolatopsis alkalitolerans</name>
    <dbReference type="NCBI Taxonomy" id="2547244"/>
    <lineage>
        <taxon>Bacteria</taxon>
        <taxon>Bacillati</taxon>
        <taxon>Actinomycetota</taxon>
        <taxon>Actinomycetes</taxon>
        <taxon>Pseudonocardiales</taxon>
        <taxon>Pseudonocardiaceae</taxon>
        <taxon>Amycolatopsis</taxon>
    </lineage>
</organism>
<comment type="caution">
    <text evidence="1">The sequence shown here is derived from an EMBL/GenBank/DDBJ whole genome shotgun (WGS) entry which is preliminary data.</text>
</comment>
<evidence type="ECO:0000313" key="2">
    <source>
        <dbReference type="Proteomes" id="UP000305546"/>
    </source>
</evidence>
<accession>A0A5C4LY87</accession>
<evidence type="ECO:0000313" key="1">
    <source>
        <dbReference type="EMBL" id="TNC24659.1"/>
    </source>
</evidence>
<dbReference type="Proteomes" id="UP000305546">
    <property type="component" value="Unassembled WGS sequence"/>
</dbReference>
<reference evidence="1 2" key="1">
    <citation type="submission" date="2019-06" db="EMBL/GenBank/DDBJ databases">
        <title>Amycolatopsis alkalitolerans sp. nov., isolated from Gastrodia elata Blume.</title>
        <authorList>
            <person name="Narsing Rao M.P."/>
            <person name="Li W.J."/>
        </authorList>
    </citation>
    <scope>NUCLEOTIDE SEQUENCE [LARGE SCALE GENOMIC DNA]</scope>
    <source>
        <strain evidence="1 2">SYSUP0005</strain>
    </source>
</reference>
<name>A0A5C4LY87_9PSEU</name>
<gene>
    <name evidence="1" type="ORF">FG385_17340</name>
</gene>
<sequence length="71" mass="8335">MWEVRATPGRRDELLRWVESAVDRDADIYLGGEERIVVIVRGAERLPEPPEDLLARPVHQWPFRHYRTVTG</sequence>
<keyword evidence="2" id="KW-1185">Reference proteome</keyword>
<dbReference type="EMBL" id="VDFW01000014">
    <property type="protein sequence ID" value="TNC24659.1"/>
    <property type="molecule type" value="Genomic_DNA"/>
</dbReference>